<dbReference type="KEGG" id="bbe:BBR47_44570"/>
<proteinExistence type="predicted"/>
<dbReference type="HOGENOM" id="CLU_1966355_0_0_9"/>
<organism evidence="1 2">
    <name type="scientific">Brevibacillus brevis (strain 47 / JCM 6285 / NBRC 100599)</name>
    <dbReference type="NCBI Taxonomy" id="358681"/>
    <lineage>
        <taxon>Bacteria</taxon>
        <taxon>Bacillati</taxon>
        <taxon>Bacillota</taxon>
        <taxon>Bacilli</taxon>
        <taxon>Bacillales</taxon>
        <taxon>Paenibacillaceae</taxon>
        <taxon>Brevibacillus</taxon>
    </lineage>
</organism>
<name>C0ZJ59_BREBN</name>
<dbReference type="STRING" id="358681.BBR47_44570"/>
<sequence>MRKKYPYFTCSLPIASEEDIYGVAKIISEKLVGGITFGGLEDYIYEEVPAVYINRSILGLEFVIQGYGGEKGYIVEVHSHPGNDAPDNVNEVEIDLTCYVASLLEGTEQIKIKHEQIVEQDYIIITE</sequence>
<dbReference type="AlphaFoldDB" id="C0ZJ59"/>
<evidence type="ECO:0008006" key="3">
    <source>
        <dbReference type="Google" id="ProtNLM"/>
    </source>
</evidence>
<reference evidence="1 2" key="1">
    <citation type="submission" date="2005-03" db="EMBL/GenBank/DDBJ databases">
        <title>Brevibacillus brevis strain 47, complete genome.</title>
        <authorList>
            <person name="Hosoyama A."/>
            <person name="Yamada R."/>
            <person name="Hongo Y."/>
            <person name="Terui Y."/>
            <person name="Ankai A."/>
            <person name="Masuyama W."/>
            <person name="Sekiguchi M."/>
            <person name="Takeda T."/>
            <person name="Asano K."/>
            <person name="Ohji S."/>
            <person name="Ichikawa N."/>
            <person name="Narita S."/>
            <person name="Aoki N."/>
            <person name="Miura H."/>
            <person name="Matsushita S."/>
            <person name="Sekigawa T."/>
            <person name="Yamagata H."/>
            <person name="Yoshikawa H."/>
            <person name="Udaka S."/>
            <person name="Tanikawa S."/>
            <person name="Fujita N."/>
        </authorList>
    </citation>
    <scope>NUCLEOTIDE SEQUENCE [LARGE SCALE GENOMIC DNA]</scope>
    <source>
        <strain evidence="2">47 / JCM 6285 / NBRC 100599</strain>
    </source>
</reference>
<dbReference type="EMBL" id="AP008955">
    <property type="protein sequence ID" value="BAH45434.1"/>
    <property type="molecule type" value="Genomic_DNA"/>
</dbReference>
<evidence type="ECO:0000313" key="1">
    <source>
        <dbReference type="EMBL" id="BAH45434.1"/>
    </source>
</evidence>
<keyword evidence="2" id="KW-1185">Reference proteome</keyword>
<dbReference type="Proteomes" id="UP000001877">
    <property type="component" value="Chromosome"/>
</dbReference>
<protein>
    <recommendedName>
        <fullName evidence="3">JAB domain-containing protein</fullName>
    </recommendedName>
</protein>
<evidence type="ECO:0000313" key="2">
    <source>
        <dbReference type="Proteomes" id="UP000001877"/>
    </source>
</evidence>
<gene>
    <name evidence="1" type="ordered locus">BBR47_44570</name>
</gene>
<accession>C0ZJ59</accession>
<dbReference type="RefSeq" id="WP_015892696.1">
    <property type="nucleotide sequence ID" value="NC_012491.1"/>
</dbReference>